<evidence type="ECO:0000313" key="3">
    <source>
        <dbReference type="Proteomes" id="UP000266723"/>
    </source>
</evidence>
<dbReference type="EMBL" id="QGKV02001556">
    <property type="protein sequence ID" value="KAF3518451.1"/>
    <property type="molecule type" value="Genomic_DNA"/>
</dbReference>
<evidence type="ECO:0000313" key="2">
    <source>
        <dbReference type="EMBL" id="KAF3518451.1"/>
    </source>
</evidence>
<organism evidence="2 3">
    <name type="scientific">Brassica cretica</name>
    <name type="common">Mustard</name>
    <dbReference type="NCBI Taxonomy" id="69181"/>
    <lineage>
        <taxon>Eukaryota</taxon>
        <taxon>Viridiplantae</taxon>
        <taxon>Streptophyta</taxon>
        <taxon>Embryophyta</taxon>
        <taxon>Tracheophyta</taxon>
        <taxon>Spermatophyta</taxon>
        <taxon>Magnoliopsida</taxon>
        <taxon>eudicotyledons</taxon>
        <taxon>Gunneridae</taxon>
        <taxon>Pentapetalae</taxon>
        <taxon>rosids</taxon>
        <taxon>malvids</taxon>
        <taxon>Brassicales</taxon>
        <taxon>Brassicaceae</taxon>
        <taxon>Brassiceae</taxon>
        <taxon>Brassica</taxon>
    </lineage>
</organism>
<feature type="compositionally biased region" description="Pro residues" evidence="1">
    <location>
        <begin position="18"/>
        <end position="27"/>
    </location>
</feature>
<gene>
    <name evidence="2" type="ORF">DY000_02061357</name>
</gene>
<feature type="region of interest" description="Disordered" evidence="1">
    <location>
        <begin position="1"/>
        <end position="69"/>
    </location>
</feature>
<sequence length="108" mass="12418">MSRRLSRSEKGKMQAPQELPPKKPPVRIPANTNDDLIEANRRGHGWPKLPSGRRGHVYPMSFPKPQQSDFDGVRYSIRLSNRRSKWGGRHSWSRLANMEEEGDVLNAE</sequence>
<accession>A0ABQ7AWH3</accession>
<reference evidence="2 3" key="1">
    <citation type="journal article" date="2020" name="BMC Genomics">
        <title>Intraspecific diversification of the crop wild relative Brassica cretica Lam. using demographic model selection.</title>
        <authorList>
            <person name="Kioukis A."/>
            <person name="Michalopoulou V.A."/>
            <person name="Briers L."/>
            <person name="Pirintsos S."/>
            <person name="Studholme D.J."/>
            <person name="Pavlidis P."/>
            <person name="Sarris P.F."/>
        </authorList>
    </citation>
    <scope>NUCLEOTIDE SEQUENCE [LARGE SCALE GENOMIC DNA]</scope>
    <source>
        <strain evidence="3">cv. PFS-1207/04</strain>
    </source>
</reference>
<evidence type="ECO:0000256" key="1">
    <source>
        <dbReference type="SAM" id="MobiDB-lite"/>
    </source>
</evidence>
<name>A0ABQ7AWH3_BRACR</name>
<dbReference type="Proteomes" id="UP000266723">
    <property type="component" value="Unassembled WGS sequence"/>
</dbReference>
<feature type="compositionally biased region" description="Basic and acidic residues" evidence="1">
    <location>
        <begin position="1"/>
        <end position="12"/>
    </location>
</feature>
<comment type="caution">
    <text evidence="2">The sequence shown here is derived from an EMBL/GenBank/DDBJ whole genome shotgun (WGS) entry which is preliminary data.</text>
</comment>
<keyword evidence="3" id="KW-1185">Reference proteome</keyword>
<proteinExistence type="predicted"/>
<protein>
    <submittedName>
        <fullName evidence="2">Uncharacterized protein</fullName>
    </submittedName>
</protein>